<accession>A0A0F3IUT7</accession>
<dbReference type="Gene3D" id="3.40.630.30">
    <property type="match status" value="1"/>
</dbReference>
<proteinExistence type="predicted"/>
<dbReference type="PANTHER" id="PTHR43792">
    <property type="entry name" value="GNAT FAMILY, PUTATIVE (AFU_ORTHOLOGUE AFUA_3G00765)-RELATED-RELATED"/>
    <property type="match status" value="1"/>
</dbReference>
<evidence type="ECO:0000313" key="2">
    <source>
        <dbReference type="EMBL" id="KJV10471.1"/>
    </source>
</evidence>
<protein>
    <recommendedName>
        <fullName evidence="1">N-acetyltransferase domain-containing protein</fullName>
    </recommendedName>
</protein>
<dbReference type="Proteomes" id="UP000033774">
    <property type="component" value="Unassembled WGS sequence"/>
</dbReference>
<dbReference type="PROSITE" id="PS51186">
    <property type="entry name" value="GNAT"/>
    <property type="match status" value="1"/>
</dbReference>
<feature type="domain" description="N-acetyltransferase" evidence="1">
    <location>
        <begin position="17"/>
        <end position="171"/>
    </location>
</feature>
<gene>
    <name evidence="2" type="ORF">VZ95_04685</name>
</gene>
<dbReference type="AlphaFoldDB" id="A0A0F3IUT7"/>
<evidence type="ECO:0000259" key="1">
    <source>
        <dbReference type="PROSITE" id="PS51186"/>
    </source>
</evidence>
<organism evidence="2 3">
    <name type="scientific">Elstera litoralis</name>
    <dbReference type="NCBI Taxonomy" id="552518"/>
    <lineage>
        <taxon>Bacteria</taxon>
        <taxon>Pseudomonadati</taxon>
        <taxon>Pseudomonadota</taxon>
        <taxon>Alphaproteobacteria</taxon>
        <taxon>Rhodospirillales</taxon>
        <taxon>Rhodospirillaceae</taxon>
        <taxon>Elstera</taxon>
    </lineage>
</organism>
<dbReference type="SUPFAM" id="SSF55729">
    <property type="entry name" value="Acyl-CoA N-acyltransferases (Nat)"/>
    <property type="match status" value="1"/>
</dbReference>
<dbReference type="EMBL" id="LAJY01000093">
    <property type="protein sequence ID" value="KJV10471.1"/>
    <property type="molecule type" value="Genomic_DNA"/>
</dbReference>
<keyword evidence="3" id="KW-1185">Reference proteome</keyword>
<comment type="caution">
    <text evidence="2">The sequence shown here is derived from an EMBL/GenBank/DDBJ whole genome shotgun (WGS) entry which is preliminary data.</text>
</comment>
<name>A0A0F3IUT7_9PROT</name>
<reference evidence="2 3" key="1">
    <citation type="submission" date="2015-03" db="EMBL/GenBank/DDBJ databases">
        <title>Draft genome sequence of Elstera litoralis.</title>
        <authorList>
            <person name="Rahalkar M.C."/>
            <person name="Dhakephalkar P.K."/>
            <person name="Pore S.D."/>
            <person name="Arora P."/>
            <person name="Kapse N.G."/>
            <person name="Pandit P.S."/>
        </authorList>
    </citation>
    <scope>NUCLEOTIDE SEQUENCE [LARGE SCALE GENOMIC DNA]</scope>
    <source>
        <strain evidence="2 3">Dia-1</strain>
    </source>
</reference>
<dbReference type="PANTHER" id="PTHR43792:SF1">
    <property type="entry name" value="N-ACETYLTRANSFERASE DOMAIN-CONTAINING PROTEIN"/>
    <property type="match status" value="1"/>
</dbReference>
<evidence type="ECO:0000313" key="3">
    <source>
        <dbReference type="Proteomes" id="UP000033774"/>
    </source>
</evidence>
<dbReference type="GO" id="GO:0016747">
    <property type="term" value="F:acyltransferase activity, transferring groups other than amino-acyl groups"/>
    <property type="evidence" value="ECO:0007669"/>
    <property type="project" value="InterPro"/>
</dbReference>
<dbReference type="InterPro" id="IPR051531">
    <property type="entry name" value="N-acetyltransferase"/>
</dbReference>
<dbReference type="Pfam" id="PF13302">
    <property type="entry name" value="Acetyltransf_3"/>
    <property type="match status" value="1"/>
</dbReference>
<sequence>MPTAPLLVPTSLETERLLLRLPEEKDLPGMTAFVQDPLSMRFFGGVQGAYGSWQFLVGALGHWQIRGFGFYSVIDKESGAWIGRIGFIRPVTWPALELAWGLLSPYWGKGYAPEAALAIRAHRPAGERLVSCIDPENLASRRVAEKLGCVEAEETLLFHEYPARVWEHPPA</sequence>
<dbReference type="InterPro" id="IPR016181">
    <property type="entry name" value="Acyl_CoA_acyltransferase"/>
</dbReference>
<dbReference type="InterPro" id="IPR000182">
    <property type="entry name" value="GNAT_dom"/>
</dbReference>